<evidence type="ECO:0000313" key="10">
    <source>
        <dbReference type="EMBL" id="MBL0739860.1"/>
    </source>
</evidence>
<protein>
    <recommendedName>
        <fullName evidence="2">histidine kinase</fullName>
        <ecNumber evidence="2">2.7.13.3</ecNumber>
    </recommendedName>
</protein>
<keyword evidence="3" id="KW-0808">Transferase</keyword>
<name>A0ABS1KK84_9BACT</name>
<keyword evidence="8" id="KW-0732">Signal</keyword>
<dbReference type="InterPro" id="IPR036890">
    <property type="entry name" value="HATPase_C_sf"/>
</dbReference>
<dbReference type="Gene3D" id="1.10.287.130">
    <property type="match status" value="1"/>
</dbReference>
<dbReference type="PANTHER" id="PTHR42878:SF15">
    <property type="entry name" value="BACTERIOPHYTOCHROME"/>
    <property type="match status" value="1"/>
</dbReference>
<dbReference type="SUPFAM" id="SSF48452">
    <property type="entry name" value="TPR-like"/>
    <property type="match status" value="3"/>
</dbReference>
<comment type="caution">
    <text evidence="10">The sequence shown here is derived from an EMBL/GenBank/DDBJ whole genome shotgun (WGS) entry which is preliminary data.</text>
</comment>
<dbReference type="PANTHER" id="PTHR42878">
    <property type="entry name" value="TWO-COMPONENT HISTIDINE KINASE"/>
    <property type="match status" value="1"/>
</dbReference>
<dbReference type="InterPro" id="IPR019734">
    <property type="entry name" value="TPR_rpt"/>
</dbReference>
<feature type="coiled-coil region" evidence="6">
    <location>
        <begin position="608"/>
        <end position="681"/>
    </location>
</feature>
<sequence>MRPRNTRWLFGLLLSLCAAAAPGQGKITDSLEHKLERAKGWAKVDILNQLTYEFISVDNDKVQLYSNQALKLSRTLHYTKGEGVAHTYRGVYEYLSGQFAEAHRSLHTGMNLSKEMGDKQNVGYSLLQLGNCSLEEVNMDSAFLFFTKAREIFKDSSSPNNLSKVYRNLSALYGQRFQQDSQQFYLDRSIVIRRLLPDKTLLVDALALQATNKLNAGNLAGAEVLLREAEEIIEHYPEDLENLHDVRHIRALILFQKGNFEEASVLFDSARNYYFKTSLLRKYVTLLTDLGKVFSDRGEYELALNNLYDALRLSQLRGFETETYIIRNRIGRVNYQLGDMTQALRLTNESLHSRPKKLLTSELAEALTLKGVVQTELRDFDEAKFCLDSAFRIYKRVNNEKGMSEILMSLAELETNLNHYPKALELYGESLKLAAVANNIYALALSNWGMGDLYFRLGHYAKAASYLDRSEEYCKLIHAHETLIRNYTTRRDLLAAQKRYEDALKFSMLASQLKDSIHHVDLARRFVNLEKIQEIEQRDRNIKSLQKDKQLADDKITLQESRLRQQYILLVTGFFCIALLVVMVVIYSRFYRRIKSLNVVITDKNKRIAAQASKLQEVNGELNRLYNEVSEQKEEIQAQANELTESNKSIITMNQGLERIIAQKTVELRSTNDELAKHNNELLQFSYTVSHNLRGPVARLLGLSTLAHSETDMAQARQWLSLINKTAGELDLIIRDLSKVLDLRNEPQQYRERVGLDQEWRQSVSLLQESLTGHEEIIANFNDLPTIITVRAMLQSILYNLLSNAIKYRSPDRNLRVTALSRCINGKAILEITDNGLGFNPQLHKEKLFKLYTRFHSHVEGRGLGLYLVKSQVDLLHGTIEVESTPGHGTSFRIVLPMVAEEVLHYAG</sequence>
<evidence type="ECO:0000313" key="11">
    <source>
        <dbReference type="Proteomes" id="UP000613030"/>
    </source>
</evidence>
<dbReference type="InterPro" id="IPR050351">
    <property type="entry name" value="BphY/WalK/GraS-like"/>
</dbReference>
<dbReference type="InterPro" id="IPR036097">
    <property type="entry name" value="HisK_dim/P_sf"/>
</dbReference>
<dbReference type="InterPro" id="IPR011990">
    <property type="entry name" value="TPR-like_helical_dom_sf"/>
</dbReference>
<evidence type="ECO:0000256" key="2">
    <source>
        <dbReference type="ARBA" id="ARBA00012438"/>
    </source>
</evidence>
<proteinExistence type="predicted"/>
<dbReference type="RefSeq" id="WP_202006825.1">
    <property type="nucleotide sequence ID" value="NZ_JAERRB010000001.1"/>
</dbReference>
<keyword evidence="11" id="KW-1185">Reference proteome</keyword>
<keyword evidence="5" id="KW-0802">TPR repeat</keyword>
<evidence type="ECO:0000256" key="4">
    <source>
        <dbReference type="ARBA" id="ARBA00022777"/>
    </source>
</evidence>
<dbReference type="Gene3D" id="3.30.565.10">
    <property type="entry name" value="Histidine kinase-like ATPase, C-terminal domain"/>
    <property type="match status" value="1"/>
</dbReference>
<keyword evidence="4" id="KW-0418">Kinase</keyword>
<evidence type="ECO:0000256" key="8">
    <source>
        <dbReference type="SAM" id="SignalP"/>
    </source>
</evidence>
<dbReference type="InterPro" id="IPR003594">
    <property type="entry name" value="HATPase_dom"/>
</dbReference>
<feature type="signal peptide" evidence="8">
    <location>
        <begin position="1"/>
        <end position="20"/>
    </location>
</feature>
<reference evidence="10 11" key="1">
    <citation type="submission" date="2021-01" db="EMBL/GenBank/DDBJ databases">
        <title>Chryseolinea sp. Jin1 Genome sequencing and assembly.</title>
        <authorList>
            <person name="Kim I."/>
        </authorList>
    </citation>
    <scope>NUCLEOTIDE SEQUENCE [LARGE SCALE GENOMIC DNA]</scope>
    <source>
        <strain evidence="10 11">Jin1</strain>
    </source>
</reference>
<dbReference type="SMART" id="SM00028">
    <property type="entry name" value="TPR"/>
    <property type="match status" value="9"/>
</dbReference>
<feature type="repeat" description="TPR" evidence="5">
    <location>
        <begin position="284"/>
        <end position="317"/>
    </location>
</feature>
<keyword evidence="7" id="KW-0812">Transmembrane</keyword>
<dbReference type="InterPro" id="IPR005467">
    <property type="entry name" value="His_kinase_dom"/>
</dbReference>
<dbReference type="Pfam" id="PF02518">
    <property type="entry name" value="HATPase_c"/>
    <property type="match status" value="1"/>
</dbReference>
<evidence type="ECO:0000259" key="9">
    <source>
        <dbReference type="PROSITE" id="PS50109"/>
    </source>
</evidence>
<dbReference type="SUPFAM" id="SSF55874">
    <property type="entry name" value="ATPase domain of HSP90 chaperone/DNA topoisomerase II/histidine kinase"/>
    <property type="match status" value="1"/>
</dbReference>
<dbReference type="SMART" id="SM00387">
    <property type="entry name" value="HATPase_c"/>
    <property type="match status" value="1"/>
</dbReference>
<dbReference type="EC" id="2.7.13.3" evidence="2"/>
<dbReference type="InterPro" id="IPR004358">
    <property type="entry name" value="Sig_transdc_His_kin-like_C"/>
</dbReference>
<dbReference type="PROSITE" id="PS50005">
    <property type="entry name" value="TPR"/>
    <property type="match status" value="1"/>
</dbReference>
<keyword evidence="7" id="KW-0472">Membrane</keyword>
<feature type="transmembrane region" description="Helical" evidence="7">
    <location>
        <begin position="567"/>
        <end position="587"/>
    </location>
</feature>
<dbReference type="PROSITE" id="PS50109">
    <property type="entry name" value="HIS_KIN"/>
    <property type="match status" value="1"/>
</dbReference>
<dbReference type="EMBL" id="JAERRB010000001">
    <property type="protein sequence ID" value="MBL0739860.1"/>
    <property type="molecule type" value="Genomic_DNA"/>
</dbReference>
<evidence type="ECO:0000256" key="1">
    <source>
        <dbReference type="ARBA" id="ARBA00000085"/>
    </source>
</evidence>
<feature type="domain" description="Histidine kinase" evidence="9">
    <location>
        <begin position="688"/>
        <end position="900"/>
    </location>
</feature>
<keyword evidence="7" id="KW-1133">Transmembrane helix</keyword>
<accession>A0ABS1KK84</accession>
<dbReference type="PRINTS" id="PR00344">
    <property type="entry name" value="BCTRLSENSOR"/>
</dbReference>
<evidence type="ECO:0000256" key="5">
    <source>
        <dbReference type="PROSITE-ProRule" id="PRU00339"/>
    </source>
</evidence>
<feature type="chain" id="PRO_5045717744" description="histidine kinase" evidence="8">
    <location>
        <begin position="21"/>
        <end position="908"/>
    </location>
</feature>
<organism evidence="10 11">
    <name type="scientific">Chryseolinea lacunae</name>
    <dbReference type="NCBI Taxonomy" id="2801331"/>
    <lineage>
        <taxon>Bacteria</taxon>
        <taxon>Pseudomonadati</taxon>
        <taxon>Bacteroidota</taxon>
        <taxon>Cytophagia</taxon>
        <taxon>Cytophagales</taxon>
        <taxon>Fulvivirgaceae</taxon>
        <taxon>Chryseolinea</taxon>
    </lineage>
</organism>
<gene>
    <name evidence="10" type="ORF">JI741_01460</name>
</gene>
<dbReference type="Proteomes" id="UP000613030">
    <property type="component" value="Unassembled WGS sequence"/>
</dbReference>
<dbReference type="Gene3D" id="1.25.40.10">
    <property type="entry name" value="Tetratricopeptide repeat domain"/>
    <property type="match status" value="3"/>
</dbReference>
<comment type="catalytic activity">
    <reaction evidence="1">
        <text>ATP + protein L-histidine = ADP + protein N-phospho-L-histidine.</text>
        <dbReference type="EC" id="2.7.13.3"/>
    </reaction>
</comment>
<keyword evidence="6" id="KW-0175">Coiled coil</keyword>
<evidence type="ECO:0000256" key="7">
    <source>
        <dbReference type="SAM" id="Phobius"/>
    </source>
</evidence>
<evidence type="ECO:0000256" key="3">
    <source>
        <dbReference type="ARBA" id="ARBA00022679"/>
    </source>
</evidence>
<evidence type="ECO:0000256" key="6">
    <source>
        <dbReference type="SAM" id="Coils"/>
    </source>
</evidence>
<dbReference type="SUPFAM" id="SSF47384">
    <property type="entry name" value="Homodimeric domain of signal transducing histidine kinase"/>
    <property type="match status" value="1"/>
</dbReference>